<evidence type="ECO:0000313" key="2">
    <source>
        <dbReference type="Proteomes" id="UP000005950"/>
    </source>
</evidence>
<dbReference type="HOGENOM" id="CLU_3184579_0_0_9"/>
<reference evidence="1 2" key="2">
    <citation type="submission" date="2009-02" db="EMBL/GenBank/DDBJ databases">
        <title>Draft genome sequence of Holdemania filiformis DSM 12042.</title>
        <authorList>
            <person name="Sudarsanam P."/>
            <person name="Ley R."/>
            <person name="Guruge J."/>
            <person name="Turnbaugh P.J."/>
            <person name="Mahowald M."/>
            <person name="Liep D."/>
            <person name="Gordon J."/>
        </authorList>
    </citation>
    <scope>NUCLEOTIDE SEQUENCE [LARGE SCALE GENOMIC DNA]</scope>
    <source>
        <strain evidence="1 2">DSM 12042</strain>
    </source>
</reference>
<gene>
    <name evidence="1" type="ORF">HOLDEFILI_00880</name>
</gene>
<accession>B9Y4Z8</accession>
<evidence type="ECO:0000313" key="1">
    <source>
        <dbReference type="EMBL" id="EEF68912.1"/>
    </source>
</evidence>
<protein>
    <submittedName>
        <fullName evidence="1">Uncharacterized protein</fullName>
    </submittedName>
</protein>
<reference evidence="1 2" key="1">
    <citation type="submission" date="2008-12" db="EMBL/GenBank/DDBJ databases">
        <authorList>
            <person name="Fulton L."/>
            <person name="Clifton S."/>
            <person name="Fulton B."/>
            <person name="Xu J."/>
            <person name="Minx P."/>
            <person name="Pepin K.H."/>
            <person name="Johnson M."/>
            <person name="Bhonagiri V."/>
            <person name="Nash W.E."/>
            <person name="Mardis E.R."/>
            <person name="Wilson R.K."/>
        </authorList>
    </citation>
    <scope>NUCLEOTIDE SEQUENCE [LARGE SCALE GENOMIC DNA]</scope>
    <source>
        <strain evidence="1 2">DSM 12042</strain>
    </source>
</reference>
<organism evidence="1 2">
    <name type="scientific">Holdemania filiformis DSM 12042</name>
    <dbReference type="NCBI Taxonomy" id="545696"/>
    <lineage>
        <taxon>Bacteria</taxon>
        <taxon>Bacillati</taxon>
        <taxon>Bacillota</taxon>
        <taxon>Erysipelotrichia</taxon>
        <taxon>Erysipelotrichales</taxon>
        <taxon>Erysipelotrichaceae</taxon>
        <taxon>Holdemania</taxon>
    </lineage>
</organism>
<dbReference type="Proteomes" id="UP000005950">
    <property type="component" value="Unassembled WGS sequence"/>
</dbReference>
<comment type="caution">
    <text evidence="1">The sequence shown here is derived from an EMBL/GenBank/DDBJ whole genome shotgun (WGS) entry which is preliminary data.</text>
</comment>
<name>B9Y4Z8_9FIRM</name>
<sequence length="46" mass="5095">MLHSSFLLLGFRAEGCSFIDACSFPHYKAFAGRKEGTDGKRKPGLF</sequence>
<dbReference type="AlphaFoldDB" id="B9Y4Z8"/>
<proteinExistence type="predicted"/>
<dbReference type="EMBL" id="ACCF01000054">
    <property type="protein sequence ID" value="EEF68912.1"/>
    <property type="molecule type" value="Genomic_DNA"/>
</dbReference>
<dbReference type="STRING" id="545696.HOLDEFILI_00880"/>